<proteinExistence type="predicted"/>
<comment type="caution">
    <text evidence="1">The sequence shown here is derived from an EMBL/GenBank/DDBJ whole genome shotgun (WGS) entry which is preliminary data.</text>
</comment>
<dbReference type="AlphaFoldDB" id="A0A4Y2FZ49"/>
<name>A0A4Y2FZ49_ARAVE</name>
<dbReference type="Proteomes" id="UP000499080">
    <property type="component" value="Unassembled WGS sequence"/>
</dbReference>
<protein>
    <submittedName>
        <fullName evidence="1">Uncharacterized protein</fullName>
    </submittedName>
</protein>
<sequence length="91" mass="10466">MSGDRDGHTMTALLRLGEWCIQKLTNNVAVVWRSAVLLKDDTFWKMWNCIQSQHVKVDVGRHSRLRTVRDVASSPARAPLHYRHSLGYCSM</sequence>
<keyword evidence="2" id="KW-1185">Reference proteome</keyword>
<dbReference type="EMBL" id="BGPR01001108">
    <property type="protein sequence ID" value="GBM45699.1"/>
    <property type="molecule type" value="Genomic_DNA"/>
</dbReference>
<evidence type="ECO:0000313" key="1">
    <source>
        <dbReference type="EMBL" id="GBM45699.1"/>
    </source>
</evidence>
<reference evidence="1 2" key="1">
    <citation type="journal article" date="2019" name="Sci. Rep.">
        <title>Orb-weaving spider Araneus ventricosus genome elucidates the spidroin gene catalogue.</title>
        <authorList>
            <person name="Kono N."/>
            <person name="Nakamura H."/>
            <person name="Ohtoshi R."/>
            <person name="Moran D.A.P."/>
            <person name="Shinohara A."/>
            <person name="Yoshida Y."/>
            <person name="Fujiwara M."/>
            <person name="Mori M."/>
            <person name="Tomita M."/>
            <person name="Arakawa K."/>
        </authorList>
    </citation>
    <scope>NUCLEOTIDE SEQUENCE [LARGE SCALE GENOMIC DNA]</scope>
</reference>
<gene>
    <name evidence="1" type="ORF">AVEN_14143_1</name>
</gene>
<accession>A0A4Y2FZ49</accession>
<organism evidence="1 2">
    <name type="scientific">Araneus ventricosus</name>
    <name type="common">Orbweaver spider</name>
    <name type="synonym">Epeira ventricosa</name>
    <dbReference type="NCBI Taxonomy" id="182803"/>
    <lineage>
        <taxon>Eukaryota</taxon>
        <taxon>Metazoa</taxon>
        <taxon>Ecdysozoa</taxon>
        <taxon>Arthropoda</taxon>
        <taxon>Chelicerata</taxon>
        <taxon>Arachnida</taxon>
        <taxon>Araneae</taxon>
        <taxon>Araneomorphae</taxon>
        <taxon>Entelegynae</taxon>
        <taxon>Araneoidea</taxon>
        <taxon>Araneidae</taxon>
        <taxon>Araneus</taxon>
    </lineage>
</organism>
<evidence type="ECO:0000313" key="2">
    <source>
        <dbReference type="Proteomes" id="UP000499080"/>
    </source>
</evidence>